<gene>
    <name evidence="6" type="ORF">SPI_07750</name>
</gene>
<comment type="caution">
    <text evidence="6">The sequence shown here is derived from an EMBL/GenBank/DDBJ whole genome shotgun (WGS) entry which is preliminary data.</text>
</comment>
<feature type="compositionally biased region" description="Acidic residues" evidence="4">
    <location>
        <begin position="445"/>
        <end position="461"/>
    </location>
</feature>
<reference evidence="6 7" key="1">
    <citation type="journal article" date="2016" name="Genome Biol. Evol.">
        <title>Divergent and convergent evolution of fungal pathogenicity.</title>
        <authorList>
            <person name="Shang Y."/>
            <person name="Xiao G."/>
            <person name="Zheng P."/>
            <person name="Cen K."/>
            <person name="Zhan S."/>
            <person name="Wang C."/>
        </authorList>
    </citation>
    <scope>NUCLEOTIDE SEQUENCE [LARGE SCALE GENOMIC DNA]</scope>
    <source>
        <strain evidence="6 7">RCEF 264</strain>
    </source>
</reference>
<evidence type="ECO:0000313" key="7">
    <source>
        <dbReference type="Proteomes" id="UP000076874"/>
    </source>
</evidence>
<organism evidence="6 7">
    <name type="scientific">Niveomyces insectorum RCEF 264</name>
    <dbReference type="NCBI Taxonomy" id="1081102"/>
    <lineage>
        <taxon>Eukaryota</taxon>
        <taxon>Fungi</taxon>
        <taxon>Dikarya</taxon>
        <taxon>Ascomycota</taxon>
        <taxon>Pezizomycotina</taxon>
        <taxon>Sordariomycetes</taxon>
        <taxon>Hypocreomycetidae</taxon>
        <taxon>Hypocreales</taxon>
        <taxon>Cordycipitaceae</taxon>
        <taxon>Niveomyces</taxon>
    </lineage>
</organism>
<feature type="compositionally biased region" description="Gly residues" evidence="4">
    <location>
        <begin position="382"/>
        <end position="398"/>
    </location>
</feature>
<dbReference type="EMBL" id="AZHD01000017">
    <property type="protein sequence ID" value="OAA56139.1"/>
    <property type="molecule type" value="Genomic_DNA"/>
</dbReference>
<dbReference type="PANTHER" id="PTHR45849:SF3">
    <property type="entry name" value="HISTONE CHAPERONE RTT106"/>
    <property type="match status" value="1"/>
</dbReference>
<comment type="function">
    <text evidence="2">Histones H3 and H4 chaperone involved in the nucleosome formation and heterochromatin silencing. Required for the deposition of H3K56ac-carrying H3-H4 complex onto newly-replicated DNA. Plays a role in the transcriptional regulation of the cell-cycle dependent histone genes by creating a repressive structure at the core histone gene promoter.</text>
</comment>
<evidence type="ECO:0000256" key="3">
    <source>
        <dbReference type="ARBA" id="ARBA00038654"/>
    </source>
</evidence>
<dbReference type="InterPro" id="IPR050454">
    <property type="entry name" value="RTT106/SSRP1_HistChap/FACT"/>
</dbReference>
<comment type="subunit">
    <text evidence="3">Interacts with histones H3 and H4.</text>
</comment>
<dbReference type="SUPFAM" id="SSF50729">
    <property type="entry name" value="PH domain-like"/>
    <property type="match status" value="1"/>
</dbReference>
<dbReference type="InterPro" id="IPR011993">
    <property type="entry name" value="PH-like_dom_sf"/>
</dbReference>
<protein>
    <submittedName>
        <fullName evidence="6">Negative regulator of DNA transposition protein</fullName>
    </submittedName>
</protein>
<dbReference type="PANTHER" id="PTHR45849">
    <property type="entry name" value="FACT COMPLEX SUBUNIT SSRP1"/>
    <property type="match status" value="1"/>
</dbReference>
<evidence type="ECO:0000259" key="5">
    <source>
        <dbReference type="SMART" id="SM01287"/>
    </source>
</evidence>
<dbReference type="GO" id="GO:0031491">
    <property type="term" value="F:nucleosome binding"/>
    <property type="evidence" value="ECO:0007669"/>
    <property type="project" value="TreeGrafter"/>
</dbReference>
<dbReference type="SMART" id="SM01287">
    <property type="entry name" value="Rtt106"/>
    <property type="match status" value="1"/>
</dbReference>
<dbReference type="InterPro" id="IPR013719">
    <property type="entry name" value="RTT106/SPT16-like_middle_dom"/>
</dbReference>
<proteinExistence type="inferred from homology"/>
<name>A0A167P062_9HYPO</name>
<evidence type="ECO:0000256" key="1">
    <source>
        <dbReference type="ARBA" id="ARBA00006159"/>
    </source>
</evidence>
<evidence type="ECO:0000256" key="4">
    <source>
        <dbReference type="SAM" id="MobiDB-lite"/>
    </source>
</evidence>
<dbReference type="GO" id="GO:0042393">
    <property type="term" value="F:histone binding"/>
    <property type="evidence" value="ECO:0007669"/>
    <property type="project" value="TreeGrafter"/>
</dbReference>
<accession>A0A167P062</accession>
<dbReference type="Proteomes" id="UP000076874">
    <property type="component" value="Unassembled WGS sequence"/>
</dbReference>
<sequence length="480" mass="52283">MASGLDNERLSLTFRSRPDLIENIKRAADNPSRVTLFNDIASFVYDQIYAGNEPASKRRKLDATEGEGRGANGHVSSMLPARHATAASSGHAVALAAATEAVLLEIRDISVSLPQRKKLSLCFTKNYLYARAANDTGPVQGIAYAWKDIEHVFYVPVPEKAQQQFNYILFPRDAALASLSKATPPSDIVDPLIFTVPATAPKPGSVGGASAGLASPFSDSYSTLLHWALENQLRSSGNPCVCDVVSTNAEVFHSVSRQVLRPNEKAVHVRAFRGSKDGYLFFLPTGILWCFKKPLLFLPLDRIAAVSYTNVLQRTFNIVVEVDVYGSTEEVEFAMVDQEDYGTIDETYVRRHGLQDRSMAERRKAKRQLIENARGEGKRRGGGGGEAISTETGGGTGIGEADREEEDDGLTELQRAEKQLQDQEDELEEDYDPGSSGDSDGSNESSEDEGDGEDDDEEEVENHEVAGNMSGDEDGHGVEA</sequence>
<feature type="region of interest" description="Disordered" evidence="4">
    <location>
        <begin position="56"/>
        <end position="76"/>
    </location>
</feature>
<comment type="similarity">
    <text evidence="1">Belongs to the RTT106 family.</text>
</comment>
<dbReference type="Pfam" id="PF08512">
    <property type="entry name" value="Rttp106-like_middle"/>
    <property type="match status" value="1"/>
</dbReference>
<feature type="domain" description="Histone chaperone RTT106/FACT complex subunit SPT16-like middle" evidence="5">
    <location>
        <begin position="266"/>
        <end position="359"/>
    </location>
</feature>
<dbReference type="Gene3D" id="2.30.29.30">
    <property type="entry name" value="Pleckstrin-homology domain (PH domain)/Phosphotyrosine-binding domain (PTB)"/>
    <property type="match status" value="1"/>
</dbReference>
<dbReference type="OrthoDB" id="75754at2759"/>
<feature type="region of interest" description="Disordered" evidence="4">
    <location>
        <begin position="355"/>
        <end position="480"/>
    </location>
</feature>
<keyword evidence="7" id="KW-1185">Reference proteome</keyword>
<feature type="compositionally biased region" description="Acidic residues" evidence="4">
    <location>
        <begin position="422"/>
        <end position="432"/>
    </location>
</feature>
<evidence type="ECO:0000256" key="2">
    <source>
        <dbReference type="ARBA" id="ARBA00037550"/>
    </source>
</evidence>
<evidence type="ECO:0000313" key="6">
    <source>
        <dbReference type="EMBL" id="OAA56139.1"/>
    </source>
</evidence>
<dbReference type="AlphaFoldDB" id="A0A167P062"/>
<feature type="compositionally biased region" description="Low complexity" evidence="4">
    <location>
        <begin position="433"/>
        <end position="444"/>
    </location>
</feature>
<dbReference type="STRING" id="1081102.A0A167P062"/>